<comment type="caution">
    <text evidence="1">The sequence shown here is derived from an EMBL/GenBank/DDBJ whole genome shotgun (WGS) entry which is preliminary data.</text>
</comment>
<evidence type="ECO:0000313" key="2">
    <source>
        <dbReference type="Proteomes" id="UP000317646"/>
    </source>
</evidence>
<dbReference type="AlphaFoldDB" id="A0A502GX38"/>
<dbReference type="SUPFAM" id="SSF52540">
    <property type="entry name" value="P-loop containing nucleoside triphosphate hydrolases"/>
    <property type="match status" value="1"/>
</dbReference>
<dbReference type="Gene3D" id="3.40.50.300">
    <property type="entry name" value="P-loop containing nucleotide triphosphate hydrolases"/>
    <property type="match status" value="1"/>
</dbReference>
<dbReference type="Proteomes" id="UP000317646">
    <property type="component" value="Unassembled WGS sequence"/>
</dbReference>
<evidence type="ECO:0000313" key="1">
    <source>
        <dbReference type="EMBL" id="TPG66085.1"/>
    </source>
</evidence>
<sequence length="296" mass="33300">MRLSTGGARFTLPAPETFQPTDIRELSLTDAEQGLVLAQARKDKYTAAHEQWYRWKITQQEQPQAFTFEQIGAWFQAEARRRLGRDFVIDEANRRIVRLLCLYFAEDPRFESEGGGRLDKGLLLRGGVGCGKTTLLTIFSHNPRLPFLVKPCRELVGEYTEQGLPGQPAGGEDALAIYTKLIPRMKGNDAAYNYRPDIGLALDDIGTEDWTARHFGRQLSVVEHVLGYRDDAVVAGDMPRWATHATTNLPFDDVHDAQGQLVLRGIGHTYGARVRSRMRGLFNVLTFPETAPDRRA</sequence>
<protein>
    <submittedName>
        <fullName evidence="1">Uncharacterized protein</fullName>
    </submittedName>
</protein>
<organism evidence="1 2">
    <name type="scientific">Hymenobacter nivis</name>
    <dbReference type="NCBI Taxonomy" id="1850093"/>
    <lineage>
        <taxon>Bacteria</taxon>
        <taxon>Pseudomonadati</taxon>
        <taxon>Bacteroidota</taxon>
        <taxon>Cytophagia</taxon>
        <taxon>Cytophagales</taxon>
        <taxon>Hymenobacteraceae</taxon>
        <taxon>Hymenobacter</taxon>
    </lineage>
</organism>
<dbReference type="InterPro" id="IPR027417">
    <property type="entry name" value="P-loop_NTPase"/>
</dbReference>
<proteinExistence type="predicted"/>
<dbReference type="EMBL" id="RCYZ01000004">
    <property type="protein sequence ID" value="TPG66085.1"/>
    <property type="molecule type" value="Genomic_DNA"/>
</dbReference>
<keyword evidence="2" id="KW-1185">Reference proteome</keyword>
<reference evidence="1 2" key="1">
    <citation type="journal article" date="2019" name="Environ. Microbiol.">
        <title>Species interactions and distinct microbial communities in high Arctic permafrost affected cryosols are associated with the CH4 and CO2 gas fluxes.</title>
        <authorList>
            <person name="Altshuler I."/>
            <person name="Hamel J."/>
            <person name="Turney S."/>
            <person name="Magnuson E."/>
            <person name="Levesque R."/>
            <person name="Greer C."/>
            <person name="Whyte L.G."/>
        </authorList>
    </citation>
    <scope>NUCLEOTIDE SEQUENCE [LARGE SCALE GENOMIC DNA]</scope>
    <source>
        <strain evidence="1 2">S9.2P</strain>
    </source>
</reference>
<name>A0A502GX38_9BACT</name>
<accession>A0A502GX38</accession>
<gene>
    <name evidence="1" type="ORF">EAH73_12000</name>
</gene>